<dbReference type="InterPro" id="IPR001940">
    <property type="entry name" value="Peptidase_S1C"/>
</dbReference>
<keyword evidence="3" id="KW-0378">Hydrolase</keyword>
<evidence type="ECO:0000313" key="4">
    <source>
        <dbReference type="Proteomes" id="UP000265366"/>
    </source>
</evidence>
<organism evidence="3 4">
    <name type="scientific">Aurantiacibacter xanthus</name>
    <dbReference type="NCBI Taxonomy" id="1784712"/>
    <lineage>
        <taxon>Bacteria</taxon>
        <taxon>Pseudomonadati</taxon>
        <taxon>Pseudomonadota</taxon>
        <taxon>Alphaproteobacteria</taxon>
        <taxon>Sphingomonadales</taxon>
        <taxon>Erythrobacteraceae</taxon>
        <taxon>Aurantiacibacter</taxon>
    </lineage>
</organism>
<comment type="caution">
    <text evidence="3">The sequence shown here is derived from an EMBL/GenBank/DDBJ whole genome shotgun (WGS) entry which is preliminary data.</text>
</comment>
<dbReference type="PANTHER" id="PTHR43019">
    <property type="entry name" value="SERINE ENDOPROTEASE DEGS"/>
    <property type="match status" value="1"/>
</dbReference>
<accession>A0A3A1PD65</accession>
<keyword evidence="4" id="KW-1185">Reference proteome</keyword>
<gene>
    <name evidence="3" type="ORF">D2V17_02870</name>
</gene>
<feature type="transmembrane region" description="Helical" evidence="1">
    <location>
        <begin position="304"/>
        <end position="323"/>
    </location>
</feature>
<keyword evidence="1" id="KW-0812">Transmembrane</keyword>
<feature type="signal peptide" evidence="2">
    <location>
        <begin position="1"/>
        <end position="28"/>
    </location>
</feature>
<feature type="transmembrane region" description="Helical" evidence="1">
    <location>
        <begin position="335"/>
        <end position="353"/>
    </location>
</feature>
<evidence type="ECO:0000256" key="1">
    <source>
        <dbReference type="SAM" id="Phobius"/>
    </source>
</evidence>
<evidence type="ECO:0000313" key="3">
    <source>
        <dbReference type="EMBL" id="RIV91494.1"/>
    </source>
</evidence>
<dbReference type="OrthoDB" id="9766361at2"/>
<dbReference type="RefSeq" id="WP_119591630.1">
    <property type="nucleotide sequence ID" value="NZ_QXFM01000020.1"/>
</dbReference>
<keyword evidence="2" id="KW-0732">Signal</keyword>
<feature type="chain" id="PRO_5017267243" evidence="2">
    <location>
        <begin position="29"/>
        <end position="529"/>
    </location>
</feature>
<dbReference type="Pfam" id="PF13365">
    <property type="entry name" value="Trypsin_2"/>
    <property type="match status" value="1"/>
</dbReference>
<dbReference type="Proteomes" id="UP000265366">
    <property type="component" value="Unassembled WGS sequence"/>
</dbReference>
<dbReference type="PRINTS" id="PR00834">
    <property type="entry name" value="PROTEASES2C"/>
</dbReference>
<dbReference type="GO" id="GO:0004252">
    <property type="term" value="F:serine-type endopeptidase activity"/>
    <property type="evidence" value="ECO:0007669"/>
    <property type="project" value="InterPro"/>
</dbReference>
<proteinExistence type="predicted"/>
<protein>
    <submittedName>
        <fullName evidence="3">Serine protease</fullName>
    </submittedName>
</protein>
<dbReference type="EMBL" id="QXFM01000020">
    <property type="protein sequence ID" value="RIV91494.1"/>
    <property type="molecule type" value="Genomic_DNA"/>
</dbReference>
<name>A0A3A1PD65_9SPHN</name>
<keyword evidence="1" id="KW-1133">Transmembrane helix</keyword>
<dbReference type="InterPro" id="IPR043504">
    <property type="entry name" value="Peptidase_S1_PA_chymotrypsin"/>
</dbReference>
<dbReference type="PANTHER" id="PTHR43019:SF23">
    <property type="entry name" value="PROTEASE DO-LIKE 5, CHLOROPLASTIC"/>
    <property type="match status" value="1"/>
</dbReference>
<dbReference type="GO" id="GO:0006508">
    <property type="term" value="P:proteolysis"/>
    <property type="evidence" value="ECO:0007669"/>
    <property type="project" value="UniProtKB-KW"/>
</dbReference>
<keyword evidence="3" id="KW-0645">Protease</keyword>
<reference evidence="3 4" key="1">
    <citation type="submission" date="2018-08" db="EMBL/GenBank/DDBJ databases">
        <title>Erythrobacter zhengii sp.nov., a bacterium isolated from deep-sea sediment.</title>
        <authorList>
            <person name="Fang C."/>
            <person name="Wu Y.-H."/>
            <person name="Sun C."/>
            <person name="Wang H."/>
            <person name="Cheng H."/>
            <person name="Meng F.-X."/>
            <person name="Wang C.-S."/>
            <person name="Xu X.-W."/>
        </authorList>
    </citation>
    <scope>NUCLEOTIDE SEQUENCE [LARGE SCALE GENOMIC DNA]</scope>
    <source>
        <strain evidence="3 4">CCTCC AB 2015396</strain>
    </source>
</reference>
<dbReference type="SUPFAM" id="SSF50494">
    <property type="entry name" value="Trypsin-like serine proteases"/>
    <property type="match status" value="1"/>
</dbReference>
<keyword evidence="1" id="KW-0472">Membrane</keyword>
<dbReference type="Gene3D" id="2.40.10.10">
    <property type="entry name" value="Trypsin-like serine proteases"/>
    <property type="match status" value="2"/>
</dbReference>
<sequence length="529" mass="56402">MILHTTRILALALSLLFAAMVPSAPAQADEADIAAAARGVVRVVIIGRDGDEIFPIAHGTGFVVAGERIVTNAHVINPAIEDKRLAIGIVPPEGGDAVYARPISVSPRNDLAILATTKPMNLPVLTIAGNPASGQSAVTAIGYPMNVDRAQGLDQNDLFRATPPVLSTGFLSGRRPSREMDTLLHTAPIARGNSGGPLVDNCGRVIGVNSFGAESEGTEAEFFFAVSTRELLPFLRANDIQPQLNALPCRSLAELDAEDEARRQQTLAAEQRRTAAAEAALAMRRDELRRDITYRTIDARTNQMALALLLFIIALAAGGTAYLMHLRADMRMRAISGSVAIVALVAALVAWLTRPAFADIENELEAALNAEQADGEAGADPGDKPSGAILSQATYSCVLDQQRSRVTSAPEQDVEIGWTAQGCVNGRTQYGLNAGDWTRVLVPSSEAAVSVNRFDPEAREYVVERYLLDRDAMSEARERRGKYEAPQCGAGDQAATQLGIDQSTVVSALPDRPNERLVYTCTLAKAGAD</sequence>
<dbReference type="AlphaFoldDB" id="A0A3A1PD65"/>
<dbReference type="InterPro" id="IPR009003">
    <property type="entry name" value="Peptidase_S1_PA"/>
</dbReference>
<evidence type="ECO:0000256" key="2">
    <source>
        <dbReference type="SAM" id="SignalP"/>
    </source>
</evidence>